<gene>
    <name evidence="3" type="ORF">L3Y34_019351</name>
</gene>
<evidence type="ECO:0000256" key="1">
    <source>
        <dbReference type="SAM" id="Coils"/>
    </source>
</evidence>
<feature type="coiled-coil region" evidence="1">
    <location>
        <begin position="207"/>
        <end position="234"/>
    </location>
</feature>
<organism evidence="3 4">
    <name type="scientific">Caenorhabditis briggsae</name>
    <dbReference type="NCBI Taxonomy" id="6238"/>
    <lineage>
        <taxon>Eukaryota</taxon>
        <taxon>Metazoa</taxon>
        <taxon>Ecdysozoa</taxon>
        <taxon>Nematoda</taxon>
        <taxon>Chromadorea</taxon>
        <taxon>Rhabditida</taxon>
        <taxon>Rhabditina</taxon>
        <taxon>Rhabditomorpha</taxon>
        <taxon>Rhabditoidea</taxon>
        <taxon>Rhabditidae</taxon>
        <taxon>Peloderinae</taxon>
        <taxon>Caenorhabditis</taxon>
    </lineage>
</organism>
<dbReference type="Proteomes" id="UP000827892">
    <property type="component" value="Chromosome II"/>
</dbReference>
<evidence type="ECO:0000313" key="4">
    <source>
        <dbReference type="Proteomes" id="UP000827892"/>
    </source>
</evidence>
<dbReference type="AlphaFoldDB" id="A0AAE9DNG1"/>
<evidence type="ECO:0000256" key="2">
    <source>
        <dbReference type="SAM" id="MobiDB-lite"/>
    </source>
</evidence>
<sequence>MKELENEKREIEGIWNTRKDQNSMEKSYEEEVKKLKNELEKLEKETKESKQRENDDRLWELGLNLQENEKSVRIRTAIRQEKLKNEMLHKRLKGDAVKSEFQWYQDGFKKIGDIFKTDGIETEEKYKKMMEKLIVIQDKYQTKVVLMASSSQGVPEPSSSNQAEKSVHMGHDMAQKRQMIAKKKYHKLRKNIRLFKKKMVHKMNRIRVNQKKEVRRLKAKVEKVNEAKREVEEAWDEGKAKMDGDGYFDNFGGKNEPPLGNLMKAMRRAQDLNIKPRKRGEKIVEELQYFKDRFRTIMDIVESKRINKEEKYNQMVKKFIEIQEKQDGVPSTLGPQPAKKKKTINQVFKLVSIPSRSFVFLRFSFFLPSDLEPLFVPDLSL</sequence>
<name>A0AAE9DNG1_CAEBR</name>
<feature type="region of interest" description="Disordered" evidence="2">
    <location>
        <begin position="1"/>
        <end position="30"/>
    </location>
</feature>
<accession>A0AAE9DNG1</accession>
<dbReference type="EMBL" id="CP090892">
    <property type="protein sequence ID" value="ULU08181.1"/>
    <property type="molecule type" value="Genomic_DNA"/>
</dbReference>
<reference evidence="3 4" key="1">
    <citation type="submission" date="2022-05" db="EMBL/GenBank/DDBJ databases">
        <title>Chromosome-level reference genomes for two strains of Caenorhabditis briggsae: an improved platform for comparative genomics.</title>
        <authorList>
            <person name="Stevens L."/>
            <person name="Andersen E.C."/>
        </authorList>
    </citation>
    <scope>NUCLEOTIDE SEQUENCE [LARGE SCALE GENOMIC DNA]</scope>
    <source>
        <strain evidence="3">QX1410_ONT</strain>
        <tissue evidence="3">Whole-organism</tissue>
    </source>
</reference>
<protein>
    <submittedName>
        <fullName evidence="3">Uncharacterized protein</fullName>
    </submittedName>
</protein>
<proteinExistence type="predicted"/>
<keyword evidence="1" id="KW-0175">Coiled coil</keyword>
<evidence type="ECO:0000313" key="3">
    <source>
        <dbReference type="EMBL" id="ULU08181.1"/>
    </source>
</evidence>